<protein>
    <recommendedName>
        <fullName evidence="3">PIN domain-containing protein</fullName>
    </recommendedName>
</protein>
<dbReference type="EMBL" id="CAJNIZ010011694">
    <property type="protein sequence ID" value="CAE7323489.1"/>
    <property type="molecule type" value="Genomic_DNA"/>
</dbReference>
<gene>
    <name evidence="1" type="ORF">SPIL2461_LOCUS7479</name>
</gene>
<evidence type="ECO:0008006" key="3">
    <source>
        <dbReference type="Google" id="ProtNLM"/>
    </source>
</evidence>
<reference evidence="1" key="1">
    <citation type="submission" date="2021-02" db="EMBL/GenBank/DDBJ databases">
        <authorList>
            <person name="Dougan E. K."/>
            <person name="Rhodes N."/>
            <person name="Thang M."/>
            <person name="Chan C."/>
        </authorList>
    </citation>
    <scope>NUCLEOTIDE SEQUENCE</scope>
</reference>
<dbReference type="Proteomes" id="UP000649617">
    <property type="component" value="Unassembled WGS sequence"/>
</dbReference>
<sequence>MDLIKPTLNKQLSGRVDALALLLTSEPKFPRVPIARINALAGQRNNFAHSHFTFDPNTSDPITKGKGEIKRWDAADIEPFMREAHDLHSELSTLAAWVAFGSTVRRLVWDTSAVVNIKEPNEDGYSPGLSLWKDLSDSWIEGPYKNLIPAISAFEVSHAISRKHEKGIMTLREFWIMGENETLYPVDQEFIGRATGADLVIACIAAVEDAWLITLDNHFDAISDQITVINLNDSRDTANYRKRFRL</sequence>
<dbReference type="InterPro" id="IPR029060">
    <property type="entry name" value="PIN-like_dom_sf"/>
</dbReference>
<name>A0A812P8V3_SYMPI</name>
<organism evidence="1 2">
    <name type="scientific">Symbiodinium pilosum</name>
    <name type="common">Dinoflagellate</name>
    <dbReference type="NCBI Taxonomy" id="2952"/>
    <lineage>
        <taxon>Eukaryota</taxon>
        <taxon>Sar</taxon>
        <taxon>Alveolata</taxon>
        <taxon>Dinophyceae</taxon>
        <taxon>Suessiales</taxon>
        <taxon>Symbiodiniaceae</taxon>
        <taxon>Symbiodinium</taxon>
    </lineage>
</organism>
<comment type="caution">
    <text evidence="1">The sequence shown here is derived from an EMBL/GenBank/DDBJ whole genome shotgun (WGS) entry which is preliminary data.</text>
</comment>
<evidence type="ECO:0000313" key="2">
    <source>
        <dbReference type="Proteomes" id="UP000649617"/>
    </source>
</evidence>
<keyword evidence="2" id="KW-1185">Reference proteome</keyword>
<dbReference type="AlphaFoldDB" id="A0A812P8V3"/>
<dbReference type="SUPFAM" id="SSF88723">
    <property type="entry name" value="PIN domain-like"/>
    <property type="match status" value="1"/>
</dbReference>
<evidence type="ECO:0000313" key="1">
    <source>
        <dbReference type="EMBL" id="CAE7323489.1"/>
    </source>
</evidence>
<accession>A0A812P8V3</accession>
<proteinExistence type="predicted"/>